<evidence type="ECO:0000256" key="10">
    <source>
        <dbReference type="ARBA" id="ARBA00049556"/>
    </source>
</evidence>
<keyword evidence="5" id="KW-0276">Fatty acid metabolism</keyword>
<comment type="similarity">
    <text evidence="3">Belongs to the 3-hydroxyacyl-CoA dehydrogenase family.</text>
</comment>
<evidence type="ECO:0000256" key="11">
    <source>
        <dbReference type="PIRSR" id="PIRSR000105-1"/>
    </source>
</evidence>
<dbReference type="PANTHER" id="PTHR43561">
    <property type="match status" value="1"/>
</dbReference>
<feature type="domain" description="3-hydroxyacyl-CoA dehydrogenase NAD binding" evidence="13">
    <location>
        <begin position="16"/>
        <end position="203"/>
    </location>
</feature>
<dbReference type="InterPro" id="IPR008927">
    <property type="entry name" value="6-PGluconate_DH-like_C_sf"/>
</dbReference>
<evidence type="ECO:0000256" key="9">
    <source>
        <dbReference type="ARBA" id="ARBA00023128"/>
    </source>
</evidence>
<dbReference type="GO" id="GO:0005759">
    <property type="term" value="C:mitochondrial matrix"/>
    <property type="evidence" value="ECO:0007669"/>
    <property type="project" value="UniProtKB-SubCell"/>
</dbReference>
<protein>
    <recommendedName>
        <fullName evidence="4">3-hydroxyacyl-CoA dehydrogenase</fullName>
        <ecNumber evidence="4">1.1.1.35</ecNumber>
    </recommendedName>
</protein>
<dbReference type="OMA" id="CKLGFGH"/>
<comment type="subcellular location">
    <subcellularLocation>
        <location evidence="1">Mitochondrion matrix</location>
    </subcellularLocation>
</comment>
<evidence type="ECO:0000313" key="14">
    <source>
        <dbReference type="Proteomes" id="UP000025227"/>
    </source>
</evidence>
<sequence>MVSATIDPQNHNGAVVAVIGCGLMGSGIAQVCLASGYSVNLYGRSDQTRVAAKDQIRRGLVKNASKKQGVEISPVDTVEKAVDCQMGQLKLCADIREAVSNALYIIEAVVEKKEVKEEIFTEAQEHCPPGALLVTNTSSISLVDLLPTIRDHSRFAGLHFFNPVPVMKLVEVVSIPETSKETQQKLMDFCKSLGKKPVSCKDTPGFIVNRLLIPYLLDSIRMLERGDATKEDIDDALRYGTSCPMGPIALCDYVGLDTLSNVMTVWRESMPDDTRFAPIPLLERLVHEGKLGRKTKEGFYKY</sequence>
<dbReference type="GO" id="GO:0006635">
    <property type="term" value="P:fatty acid beta-oxidation"/>
    <property type="evidence" value="ECO:0007669"/>
    <property type="project" value="TreeGrafter"/>
</dbReference>
<proteinExistence type="inferred from homology"/>
<name>A0A7I4YTJ2_HAECO</name>
<evidence type="ECO:0000256" key="6">
    <source>
        <dbReference type="ARBA" id="ARBA00023002"/>
    </source>
</evidence>
<dbReference type="AlphaFoldDB" id="A0A7I4YTJ2"/>
<keyword evidence="7" id="KW-0520">NAD</keyword>
<evidence type="ECO:0000256" key="2">
    <source>
        <dbReference type="ARBA" id="ARBA00005005"/>
    </source>
</evidence>
<dbReference type="Gene3D" id="3.40.50.720">
    <property type="entry name" value="NAD(P)-binding Rossmann-like Domain"/>
    <property type="match status" value="1"/>
</dbReference>
<comment type="pathway">
    <text evidence="2">Lipid metabolism; fatty acid beta-oxidation.</text>
</comment>
<evidence type="ECO:0000259" key="12">
    <source>
        <dbReference type="Pfam" id="PF00725"/>
    </source>
</evidence>
<evidence type="ECO:0000313" key="15">
    <source>
        <dbReference type="WBParaSite" id="HCON_00140140-00001"/>
    </source>
</evidence>
<evidence type="ECO:0000256" key="8">
    <source>
        <dbReference type="ARBA" id="ARBA00023098"/>
    </source>
</evidence>
<dbReference type="InterPro" id="IPR013328">
    <property type="entry name" value="6PGD_dom2"/>
</dbReference>
<dbReference type="GO" id="GO:0003857">
    <property type="term" value="F:(3S)-3-hydroxyacyl-CoA dehydrogenase (NAD+) activity"/>
    <property type="evidence" value="ECO:0007669"/>
    <property type="project" value="UniProtKB-EC"/>
</dbReference>
<dbReference type="InterPro" id="IPR052242">
    <property type="entry name" value="Mito_3-hydroxyacyl-CoA_DH"/>
</dbReference>
<dbReference type="WBParaSite" id="HCON_00140140-00001">
    <property type="protein sequence ID" value="HCON_00140140-00001"/>
    <property type="gene ID" value="HCON_00140140"/>
</dbReference>
<keyword evidence="14" id="KW-1185">Reference proteome</keyword>
<dbReference type="Pfam" id="PF02737">
    <property type="entry name" value="3HCDH_N"/>
    <property type="match status" value="1"/>
</dbReference>
<dbReference type="EC" id="1.1.1.35" evidence="4"/>
<comment type="catalytic activity">
    <reaction evidence="10">
        <text>a (3S)-3-hydroxyacyl-CoA + NAD(+) = a 3-oxoacyl-CoA + NADH + H(+)</text>
        <dbReference type="Rhea" id="RHEA:22432"/>
        <dbReference type="ChEBI" id="CHEBI:15378"/>
        <dbReference type="ChEBI" id="CHEBI:57318"/>
        <dbReference type="ChEBI" id="CHEBI:57540"/>
        <dbReference type="ChEBI" id="CHEBI:57945"/>
        <dbReference type="ChEBI" id="CHEBI:90726"/>
        <dbReference type="EC" id="1.1.1.35"/>
    </reaction>
</comment>
<organism evidence="14 15">
    <name type="scientific">Haemonchus contortus</name>
    <name type="common">Barber pole worm</name>
    <dbReference type="NCBI Taxonomy" id="6289"/>
    <lineage>
        <taxon>Eukaryota</taxon>
        <taxon>Metazoa</taxon>
        <taxon>Ecdysozoa</taxon>
        <taxon>Nematoda</taxon>
        <taxon>Chromadorea</taxon>
        <taxon>Rhabditida</taxon>
        <taxon>Rhabditina</taxon>
        <taxon>Rhabditomorpha</taxon>
        <taxon>Strongyloidea</taxon>
        <taxon>Trichostrongylidae</taxon>
        <taxon>Haemonchus</taxon>
    </lineage>
</organism>
<dbReference type="PIRSF" id="PIRSF000105">
    <property type="entry name" value="HCDH"/>
    <property type="match status" value="1"/>
</dbReference>
<reference evidence="15" key="1">
    <citation type="submission" date="2020-12" db="UniProtKB">
        <authorList>
            <consortium name="WormBaseParasite"/>
        </authorList>
    </citation>
    <scope>IDENTIFICATION</scope>
    <source>
        <strain evidence="15">MHco3</strain>
    </source>
</reference>
<dbReference type="InterPro" id="IPR006108">
    <property type="entry name" value="3HC_DH_C"/>
</dbReference>
<keyword evidence="9" id="KW-0496">Mitochondrion</keyword>
<dbReference type="Proteomes" id="UP000025227">
    <property type="component" value="Unplaced"/>
</dbReference>
<feature type="site" description="Important for catalytic activity" evidence="11">
    <location>
        <position position="159"/>
    </location>
</feature>
<evidence type="ECO:0000256" key="5">
    <source>
        <dbReference type="ARBA" id="ARBA00022832"/>
    </source>
</evidence>
<feature type="domain" description="3-hydroxyacyl-CoA dehydrogenase C-terminal" evidence="12">
    <location>
        <begin position="205"/>
        <end position="302"/>
    </location>
</feature>
<dbReference type="SUPFAM" id="SSF48179">
    <property type="entry name" value="6-phosphogluconate dehydrogenase C-terminal domain-like"/>
    <property type="match status" value="1"/>
</dbReference>
<dbReference type="InterPro" id="IPR006176">
    <property type="entry name" value="3-OHacyl-CoA_DH_NAD-bd"/>
</dbReference>
<evidence type="ECO:0000256" key="1">
    <source>
        <dbReference type="ARBA" id="ARBA00004305"/>
    </source>
</evidence>
<accession>A0A7I4YTJ2</accession>
<evidence type="ECO:0000256" key="7">
    <source>
        <dbReference type="ARBA" id="ARBA00023027"/>
    </source>
</evidence>
<dbReference type="Pfam" id="PF00725">
    <property type="entry name" value="3HCDH"/>
    <property type="match status" value="1"/>
</dbReference>
<dbReference type="PROSITE" id="PS00067">
    <property type="entry name" value="3HCDH"/>
    <property type="match status" value="1"/>
</dbReference>
<evidence type="ECO:0000259" key="13">
    <source>
        <dbReference type="Pfam" id="PF02737"/>
    </source>
</evidence>
<dbReference type="InterPro" id="IPR022694">
    <property type="entry name" value="3-OHacyl-CoA_DH"/>
</dbReference>
<dbReference type="InterPro" id="IPR006180">
    <property type="entry name" value="3-OHacyl-CoA_DH_CS"/>
</dbReference>
<dbReference type="Gene3D" id="1.10.1040.10">
    <property type="entry name" value="N-(1-d-carboxylethyl)-l-norvaline Dehydrogenase, domain 2"/>
    <property type="match status" value="1"/>
</dbReference>
<dbReference type="SUPFAM" id="SSF51735">
    <property type="entry name" value="NAD(P)-binding Rossmann-fold domains"/>
    <property type="match status" value="1"/>
</dbReference>
<evidence type="ECO:0000256" key="3">
    <source>
        <dbReference type="ARBA" id="ARBA00009463"/>
    </source>
</evidence>
<dbReference type="InterPro" id="IPR036291">
    <property type="entry name" value="NAD(P)-bd_dom_sf"/>
</dbReference>
<keyword evidence="6" id="KW-0560">Oxidoreductase</keyword>
<dbReference type="OrthoDB" id="5958943at2759"/>
<dbReference type="GO" id="GO:0070403">
    <property type="term" value="F:NAD+ binding"/>
    <property type="evidence" value="ECO:0007669"/>
    <property type="project" value="InterPro"/>
</dbReference>
<keyword evidence="8" id="KW-0443">Lipid metabolism</keyword>
<evidence type="ECO:0000256" key="4">
    <source>
        <dbReference type="ARBA" id="ARBA00013000"/>
    </source>
</evidence>
<dbReference type="PANTHER" id="PTHR43561:SF1">
    <property type="entry name" value="HYDROXY-ACYL-COA DEHYDROGENASE"/>
    <property type="match status" value="1"/>
</dbReference>